<protein>
    <recommendedName>
        <fullName evidence="6">FAD-binding domain-containing protein</fullName>
    </recommendedName>
</protein>
<dbReference type="AlphaFoldDB" id="W6XVC5"/>
<keyword evidence="2" id="KW-0285">Flavoprotein</keyword>
<dbReference type="OrthoDB" id="47494at2759"/>
<reference evidence="7 8" key="1">
    <citation type="journal article" date="2013" name="PLoS Genet.">
        <title>Comparative genome structure, secondary metabolite, and effector coding capacity across Cochliobolus pathogens.</title>
        <authorList>
            <person name="Condon B.J."/>
            <person name="Leng Y."/>
            <person name="Wu D."/>
            <person name="Bushley K.E."/>
            <person name="Ohm R.A."/>
            <person name="Otillar R."/>
            <person name="Martin J."/>
            <person name="Schackwitz W."/>
            <person name="Grimwood J."/>
            <person name="MohdZainudin N."/>
            <person name="Xue C."/>
            <person name="Wang R."/>
            <person name="Manning V.A."/>
            <person name="Dhillon B."/>
            <person name="Tu Z.J."/>
            <person name="Steffenson B.J."/>
            <person name="Salamov A."/>
            <person name="Sun H."/>
            <person name="Lowry S."/>
            <person name="LaButti K."/>
            <person name="Han J."/>
            <person name="Copeland A."/>
            <person name="Lindquist E."/>
            <person name="Barry K."/>
            <person name="Schmutz J."/>
            <person name="Baker S.E."/>
            <person name="Ciuffetti L.M."/>
            <person name="Grigoriev I.V."/>
            <person name="Zhong S."/>
            <person name="Turgeon B.G."/>
        </authorList>
    </citation>
    <scope>NUCLEOTIDE SEQUENCE [LARGE SCALE GENOMIC DNA]</scope>
    <source>
        <strain evidence="7 8">26-R-13</strain>
    </source>
</reference>
<keyword evidence="3" id="KW-0274">FAD</keyword>
<sequence length="476" mass="52168">MAPLKVIIVGGGLAGSCLANGLINKSQGDIDVLVFERDDPNSDREGYQIRLGAHALTGFRACLTDEQYKDLILCFGRSSGFGASAAPCIFNMRWELLLDMGQIPSYSKSAPIGRGRLRKFLRSPLEEKGLMRYGKKFVRFEIVQSNHGHGESITRVHFDDGSHEDCDVLVSAEGSGSRANKQLGLNNICDVKSVGAGGFLGKCSLPRSTLQTLPAPFLEKGTIVTTTTSISIFAAIYLPNTKEKVSVETAVRDAKNASTSTSELGDYDESQASLMFALNWREGPSPTEAAKIKDKKAYMRQRLTESGADEGYFRLVDVLEEDAIQSYPVRSAQPTSVNWRQELQSKDKSLGSSRVWLIGDSIHPMLPSRGMGANQAIHDTADALGPLLELARLKAAGNRLKDDDVTAQLAVYEKAMIPRAFDWVKKSDTQMMPSVDSLKGKALIFSLRFVIVFVGTYMKVLKLFGWKPKDDAPELL</sequence>
<dbReference type="InterPro" id="IPR002938">
    <property type="entry name" value="FAD-bd"/>
</dbReference>
<dbReference type="PROSITE" id="PS51257">
    <property type="entry name" value="PROKAR_LIPOPROTEIN"/>
    <property type="match status" value="1"/>
</dbReference>
<dbReference type="KEGG" id="bze:COCCADRAFT_10480"/>
<dbReference type="InterPro" id="IPR036188">
    <property type="entry name" value="FAD/NAD-bd_sf"/>
</dbReference>
<dbReference type="RefSeq" id="XP_007718971.1">
    <property type="nucleotide sequence ID" value="XM_007720781.1"/>
</dbReference>
<evidence type="ECO:0000256" key="5">
    <source>
        <dbReference type="ARBA" id="ARBA00023033"/>
    </source>
</evidence>
<evidence type="ECO:0000313" key="7">
    <source>
        <dbReference type="EMBL" id="EUC26724.1"/>
    </source>
</evidence>
<dbReference type="Gene3D" id="3.50.50.60">
    <property type="entry name" value="FAD/NAD(P)-binding domain"/>
    <property type="match status" value="1"/>
</dbReference>
<dbReference type="PANTHER" id="PTHR47178">
    <property type="entry name" value="MONOOXYGENASE, FAD-BINDING"/>
    <property type="match status" value="1"/>
</dbReference>
<evidence type="ECO:0000256" key="2">
    <source>
        <dbReference type="ARBA" id="ARBA00022630"/>
    </source>
</evidence>
<keyword evidence="4" id="KW-0560">Oxidoreductase</keyword>
<dbReference type="GeneID" id="19143085"/>
<proteinExistence type="predicted"/>
<dbReference type="PANTHER" id="PTHR47178:SF5">
    <property type="entry name" value="FAD-BINDING DOMAIN-CONTAINING PROTEIN"/>
    <property type="match status" value="1"/>
</dbReference>
<dbReference type="eggNOG" id="ENOG502SIF1">
    <property type="taxonomic scope" value="Eukaryota"/>
</dbReference>
<dbReference type="STRING" id="930089.W6XVC5"/>
<keyword evidence="8" id="KW-1185">Reference proteome</keyword>
<dbReference type="GO" id="GO:0004497">
    <property type="term" value="F:monooxygenase activity"/>
    <property type="evidence" value="ECO:0007669"/>
    <property type="project" value="UniProtKB-KW"/>
</dbReference>
<dbReference type="HOGENOM" id="CLU_009665_3_1_1"/>
<feature type="domain" description="FAD-binding" evidence="6">
    <location>
        <begin position="349"/>
        <end position="400"/>
    </location>
</feature>
<dbReference type="Pfam" id="PF01494">
    <property type="entry name" value="FAD_binding_3"/>
    <property type="match status" value="1"/>
</dbReference>
<keyword evidence="5" id="KW-0503">Monooxygenase</keyword>
<dbReference type="GO" id="GO:0071949">
    <property type="term" value="F:FAD binding"/>
    <property type="evidence" value="ECO:0007669"/>
    <property type="project" value="InterPro"/>
</dbReference>
<dbReference type="PRINTS" id="PR00420">
    <property type="entry name" value="RNGMNOXGNASE"/>
</dbReference>
<dbReference type="EMBL" id="KI965180">
    <property type="protein sequence ID" value="EUC26724.1"/>
    <property type="molecule type" value="Genomic_DNA"/>
</dbReference>
<evidence type="ECO:0000256" key="4">
    <source>
        <dbReference type="ARBA" id="ARBA00023002"/>
    </source>
</evidence>
<accession>W6XVC5</accession>
<evidence type="ECO:0000256" key="3">
    <source>
        <dbReference type="ARBA" id="ARBA00022827"/>
    </source>
</evidence>
<name>W6XVC5_COCC2</name>
<organism evidence="7 8">
    <name type="scientific">Cochliobolus carbonum (strain 26-R-13)</name>
    <name type="common">Maize leaf spot fungus</name>
    <name type="synonym">Bipolaris zeicola</name>
    <dbReference type="NCBI Taxonomy" id="930089"/>
    <lineage>
        <taxon>Eukaryota</taxon>
        <taxon>Fungi</taxon>
        <taxon>Dikarya</taxon>
        <taxon>Ascomycota</taxon>
        <taxon>Pezizomycotina</taxon>
        <taxon>Dothideomycetes</taxon>
        <taxon>Pleosporomycetidae</taxon>
        <taxon>Pleosporales</taxon>
        <taxon>Pleosporineae</taxon>
        <taxon>Pleosporaceae</taxon>
        <taxon>Bipolaris</taxon>
    </lineage>
</organism>
<evidence type="ECO:0000259" key="6">
    <source>
        <dbReference type="Pfam" id="PF01494"/>
    </source>
</evidence>
<comment type="cofactor">
    <cofactor evidence="1">
        <name>FAD</name>
        <dbReference type="ChEBI" id="CHEBI:57692"/>
    </cofactor>
</comment>
<dbReference type="Proteomes" id="UP000053841">
    <property type="component" value="Unassembled WGS sequence"/>
</dbReference>
<dbReference type="Pfam" id="PF13450">
    <property type="entry name" value="NAD_binding_8"/>
    <property type="match status" value="1"/>
</dbReference>
<evidence type="ECO:0000313" key="8">
    <source>
        <dbReference type="Proteomes" id="UP000053841"/>
    </source>
</evidence>
<gene>
    <name evidence="7" type="ORF">COCCADRAFT_10480</name>
</gene>
<evidence type="ECO:0000256" key="1">
    <source>
        <dbReference type="ARBA" id="ARBA00001974"/>
    </source>
</evidence>
<dbReference type="SUPFAM" id="SSF51905">
    <property type="entry name" value="FAD/NAD(P)-binding domain"/>
    <property type="match status" value="1"/>
</dbReference>